<dbReference type="InterPro" id="IPR000032">
    <property type="entry name" value="HPr-like"/>
</dbReference>
<gene>
    <name evidence="2" type="ORF">PITCH_A220017</name>
</gene>
<dbReference type="AlphaFoldDB" id="A0A445MXN1"/>
<dbReference type="Pfam" id="PF00381">
    <property type="entry name" value="PTS-HPr"/>
    <property type="match status" value="1"/>
</dbReference>
<sequence length="443" mass="50565">MTNSITLLNAVKEQKVISEDDFAKMLEPMAGPFVGLSVYIDKAEENDLQTVNTMSLAANVIKISSDVEHMLDRFHARNNRKWIWFRELTATIKNIAKAAFLLEELKQNVGAEKLLPNESDFSKKAEDITRFFINTLRVCFQELKEEGLRLNINSSNKEDLPRYRVRMRDEVILPHTIEEMDESDISGMVTRIIQRYMEVAAKISSLKNITNLESRELVKHIPTNANESKFRQLGTDLHNLQSWYDSYVFNHLIEREFPALKTLRQILFVQLNLSKIATILSHYYERHLFIPSSVTARLKKSVSSTGVLEAIFFFTLYYSIKLSEKGLEYADSLSKSLLVPDTCELPIPRKMGFHARPATKVVKVVQHYGTEVKMLVGDQSFNAGSVLELLSAGGYIVTKGYDKVIFQGDKRTLDDLRLLAEYNYGETEDGKANQLPEALSYLG</sequence>
<name>A0A445MXN1_9BACT</name>
<reference evidence="2" key="1">
    <citation type="submission" date="2018-01" db="EMBL/GenBank/DDBJ databases">
        <authorList>
            <person name="Regsiter A."/>
            <person name="William W."/>
        </authorList>
    </citation>
    <scope>NUCLEOTIDE SEQUENCE</scope>
    <source>
        <strain evidence="2">TRIP AH-1</strain>
    </source>
</reference>
<dbReference type="Gene3D" id="3.30.1340.10">
    <property type="entry name" value="HPr-like"/>
    <property type="match status" value="1"/>
</dbReference>
<dbReference type="SUPFAM" id="SSF55594">
    <property type="entry name" value="HPr-like"/>
    <property type="match status" value="1"/>
</dbReference>
<dbReference type="InterPro" id="IPR035895">
    <property type="entry name" value="HPr-like_sf"/>
</dbReference>
<feature type="domain" description="HPr" evidence="1">
    <location>
        <begin position="344"/>
        <end position="393"/>
    </location>
</feature>
<evidence type="ECO:0000313" key="2">
    <source>
        <dbReference type="EMBL" id="SPD74250.1"/>
    </source>
</evidence>
<dbReference type="EMBL" id="OJIN01000135">
    <property type="protein sequence ID" value="SPD74250.1"/>
    <property type="molecule type" value="Genomic_DNA"/>
</dbReference>
<organism evidence="2">
    <name type="scientific">uncultured Desulfobacterium sp</name>
    <dbReference type="NCBI Taxonomy" id="201089"/>
    <lineage>
        <taxon>Bacteria</taxon>
        <taxon>Pseudomonadati</taxon>
        <taxon>Thermodesulfobacteriota</taxon>
        <taxon>Desulfobacteria</taxon>
        <taxon>Desulfobacterales</taxon>
        <taxon>Desulfobacteriaceae</taxon>
        <taxon>Desulfobacterium</taxon>
        <taxon>environmental samples</taxon>
    </lineage>
</organism>
<protein>
    <recommendedName>
        <fullName evidence="1">HPr domain-containing protein</fullName>
    </recommendedName>
</protein>
<accession>A0A445MXN1</accession>
<proteinExistence type="predicted"/>
<evidence type="ECO:0000259" key="1">
    <source>
        <dbReference type="Pfam" id="PF00381"/>
    </source>
</evidence>